<feature type="transmembrane region" description="Helical" evidence="16">
    <location>
        <begin position="27"/>
        <end position="46"/>
    </location>
</feature>
<evidence type="ECO:0000256" key="15">
    <source>
        <dbReference type="SAM" id="MobiDB-lite"/>
    </source>
</evidence>
<keyword evidence="3" id="KW-0001">2Fe-2S</keyword>
<dbReference type="EMBL" id="BMAQ01000001">
    <property type="protein sequence ID" value="GFR36905.1"/>
    <property type="molecule type" value="Genomic_DNA"/>
</dbReference>
<feature type="region of interest" description="Disordered" evidence="15">
    <location>
        <begin position="1"/>
        <end position="20"/>
    </location>
</feature>
<evidence type="ECO:0000259" key="17">
    <source>
        <dbReference type="PROSITE" id="PS51296"/>
    </source>
</evidence>
<evidence type="ECO:0000313" key="19">
    <source>
        <dbReference type="Proteomes" id="UP000654993"/>
    </source>
</evidence>
<reference evidence="18" key="2">
    <citation type="journal article" date="2021" name="Data Brief">
        <title>Draft genome sequence data of the facultative, thermophilic, xylanolytic bacterium Paenibacillus sp. strain DA-C8.</title>
        <authorList>
            <person name="Chhe C."/>
            <person name="Uke A."/>
            <person name="Baramee S."/>
            <person name="Ungkulpasvich U."/>
            <person name="Tachaapaikoon C."/>
            <person name="Pason P."/>
            <person name="Waeonukul R."/>
            <person name="Ratanakhanokchai K."/>
            <person name="Kosugi A."/>
        </authorList>
    </citation>
    <scope>NUCLEOTIDE SEQUENCE</scope>
    <source>
        <strain evidence="18">DA-C8</strain>
    </source>
</reference>
<dbReference type="Gene3D" id="2.102.10.10">
    <property type="entry name" value="Rieske [2Fe-2S] iron-sulphur domain"/>
    <property type="match status" value="1"/>
</dbReference>
<dbReference type="GO" id="GO:0004497">
    <property type="term" value="F:monooxygenase activity"/>
    <property type="evidence" value="ECO:0007669"/>
    <property type="project" value="UniProtKB-ARBA"/>
</dbReference>
<dbReference type="FunFam" id="2.102.10.10:FF:000006">
    <property type="entry name" value="Menaquinol-cytochrome c reductase, iron-sulfur subunit"/>
    <property type="match status" value="1"/>
</dbReference>
<keyword evidence="4" id="KW-0479">Metal-binding</keyword>
<keyword evidence="6" id="KW-0560">Oxidoreductase</keyword>
<evidence type="ECO:0000256" key="2">
    <source>
        <dbReference type="ARBA" id="ARBA00022448"/>
    </source>
</evidence>
<keyword evidence="8" id="KW-0411">Iron-sulfur</keyword>
<keyword evidence="2" id="KW-0813">Transport</keyword>
<name>A0A916VFT2_9BACL</name>
<comment type="similarity">
    <text evidence="1">Belongs to the Rieske iron-sulfur protein family.</text>
</comment>
<organism evidence="18 19">
    <name type="scientific">Insulibacter thermoxylanivorax</name>
    <dbReference type="NCBI Taxonomy" id="2749268"/>
    <lineage>
        <taxon>Bacteria</taxon>
        <taxon>Bacillati</taxon>
        <taxon>Bacillota</taxon>
        <taxon>Bacilli</taxon>
        <taxon>Bacillales</taxon>
        <taxon>Paenibacillaceae</taxon>
        <taxon>Insulibacter</taxon>
    </lineage>
</organism>
<dbReference type="PANTHER" id="PTHR10134">
    <property type="entry name" value="CYTOCHROME B-C1 COMPLEX SUBUNIT RIESKE, MITOCHONDRIAL"/>
    <property type="match status" value="1"/>
</dbReference>
<keyword evidence="16" id="KW-0472">Membrane</keyword>
<protein>
    <recommendedName>
        <fullName evidence="12">Menaquinol:cytochrome c reductase iron-sulfur subunit</fullName>
    </recommendedName>
    <alternativeName>
        <fullName evidence="14">Cytochrome bc complex, iron-sulfur subunit</fullName>
    </alternativeName>
    <alternativeName>
        <fullName evidence="13">Rieske iron-sulfur protein QcrA</fullName>
    </alternativeName>
</protein>
<reference evidence="18" key="1">
    <citation type="submission" date="2020-08" db="EMBL/GenBank/DDBJ databases">
        <authorList>
            <person name="Uke A."/>
            <person name="Chhe C."/>
            <person name="Baramee S."/>
            <person name="Kosugi A."/>
        </authorList>
    </citation>
    <scope>NUCLEOTIDE SEQUENCE</scope>
    <source>
        <strain evidence="18">DA-C8</strain>
    </source>
</reference>
<evidence type="ECO:0000256" key="10">
    <source>
        <dbReference type="ARBA" id="ARBA00055683"/>
    </source>
</evidence>
<dbReference type="GO" id="GO:0051537">
    <property type="term" value="F:2 iron, 2 sulfur cluster binding"/>
    <property type="evidence" value="ECO:0007669"/>
    <property type="project" value="UniProtKB-KW"/>
</dbReference>
<comment type="caution">
    <text evidence="18">The sequence shown here is derived from an EMBL/GenBank/DDBJ whole genome shotgun (WGS) entry which is preliminary data.</text>
</comment>
<comment type="subunit">
    <text evidence="11">The main subunits of the menaquinol:cytochrome c complex are a Rieske-type iron-sulfur protein (QcrA), a cytochrome b (QcrB) and a cytochrome c (QcrC).</text>
</comment>
<dbReference type="Pfam" id="PF00355">
    <property type="entry name" value="Rieske"/>
    <property type="match status" value="1"/>
</dbReference>
<evidence type="ECO:0000256" key="1">
    <source>
        <dbReference type="ARBA" id="ARBA00010651"/>
    </source>
</evidence>
<feature type="compositionally biased region" description="Polar residues" evidence="15">
    <location>
        <begin position="7"/>
        <end position="16"/>
    </location>
</feature>
<evidence type="ECO:0000256" key="11">
    <source>
        <dbReference type="ARBA" id="ARBA00064458"/>
    </source>
</evidence>
<dbReference type="InterPro" id="IPR014349">
    <property type="entry name" value="Rieske_Fe-S_prot"/>
</dbReference>
<dbReference type="CDD" id="cd03467">
    <property type="entry name" value="Rieske"/>
    <property type="match status" value="1"/>
</dbReference>
<dbReference type="InterPro" id="IPR017941">
    <property type="entry name" value="Rieske_2Fe-2S"/>
</dbReference>
<dbReference type="AlphaFoldDB" id="A0A916VFT2"/>
<sequence length="181" mass="20311">MSEHTIQHPTEGQQPKTKMREMSRRQFLNYTLGGTGGFLIGIPLVWNLRFAIDPLLQAKSQSNFVKVAEVSEITSTPTRFKFQVEQVDGWYYSKPEMEAWIAKAPDGTIYALSPKCKHLGCVVSWAPEGHAPNEFYCPCHGARYTIDGKELAVASAPLDEYEVKLQDGFVYLGPIKANTRV</sequence>
<keyword evidence="5" id="KW-0249">Electron transport</keyword>
<evidence type="ECO:0000256" key="12">
    <source>
        <dbReference type="ARBA" id="ARBA00067741"/>
    </source>
</evidence>
<keyword evidence="9" id="KW-1015">Disulfide bond</keyword>
<keyword evidence="16" id="KW-0812">Transmembrane</keyword>
<keyword evidence="19" id="KW-1185">Reference proteome</keyword>
<proteinExistence type="inferred from homology"/>
<keyword evidence="7" id="KW-0408">Iron</keyword>
<evidence type="ECO:0000256" key="9">
    <source>
        <dbReference type="ARBA" id="ARBA00023157"/>
    </source>
</evidence>
<keyword evidence="16" id="KW-1133">Transmembrane helix</keyword>
<dbReference type="GO" id="GO:0046872">
    <property type="term" value="F:metal ion binding"/>
    <property type="evidence" value="ECO:0007669"/>
    <property type="project" value="UniProtKB-KW"/>
</dbReference>
<accession>A0A916VFT2</accession>
<evidence type="ECO:0000256" key="16">
    <source>
        <dbReference type="SAM" id="Phobius"/>
    </source>
</evidence>
<dbReference type="InterPro" id="IPR036922">
    <property type="entry name" value="Rieske_2Fe-2S_sf"/>
</dbReference>
<evidence type="ECO:0000256" key="3">
    <source>
        <dbReference type="ARBA" id="ARBA00022714"/>
    </source>
</evidence>
<dbReference type="PROSITE" id="PS51296">
    <property type="entry name" value="RIESKE"/>
    <property type="match status" value="1"/>
</dbReference>
<gene>
    <name evidence="18" type="primary">qcrA</name>
    <name evidence="18" type="ORF">PRECH8_02010</name>
</gene>
<evidence type="ECO:0000256" key="8">
    <source>
        <dbReference type="ARBA" id="ARBA00023014"/>
    </source>
</evidence>
<evidence type="ECO:0000256" key="14">
    <source>
        <dbReference type="ARBA" id="ARBA00076330"/>
    </source>
</evidence>
<evidence type="ECO:0000313" key="18">
    <source>
        <dbReference type="EMBL" id="GFR36905.1"/>
    </source>
</evidence>
<evidence type="ECO:0000256" key="13">
    <source>
        <dbReference type="ARBA" id="ARBA00075320"/>
    </source>
</evidence>
<dbReference type="GO" id="GO:0016705">
    <property type="term" value="F:oxidoreductase activity, acting on paired donors, with incorporation or reduction of molecular oxygen"/>
    <property type="evidence" value="ECO:0007669"/>
    <property type="project" value="UniProtKB-ARBA"/>
</dbReference>
<evidence type="ECO:0000256" key="5">
    <source>
        <dbReference type="ARBA" id="ARBA00022982"/>
    </source>
</evidence>
<evidence type="ECO:0000256" key="7">
    <source>
        <dbReference type="ARBA" id="ARBA00023004"/>
    </source>
</evidence>
<dbReference type="SUPFAM" id="SSF50022">
    <property type="entry name" value="ISP domain"/>
    <property type="match status" value="1"/>
</dbReference>
<comment type="function">
    <text evidence="10">Component of the menaquinol:cytochrome c reductase complex. The Rieske protein is a high potential 2Fe-2S protein.</text>
</comment>
<dbReference type="Proteomes" id="UP000654993">
    <property type="component" value="Unassembled WGS sequence"/>
</dbReference>
<feature type="domain" description="Rieske" evidence="17">
    <location>
        <begin position="101"/>
        <end position="172"/>
    </location>
</feature>
<evidence type="ECO:0000256" key="4">
    <source>
        <dbReference type="ARBA" id="ARBA00022723"/>
    </source>
</evidence>
<evidence type="ECO:0000256" key="6">
    <source>
        <dbReference type="ARBA" id="ARBA00023002"/>
    </source>
</evidence>
<dbReference type="RefSeq" id="WP_200965192.1">
    <property type="nucleotide sequence ID" value="NZ_BMAQ01000001.1"/>
</dbReference>